<dbReference type="Proteomes" id="UP001596122">
    <property type="component" value="Unassembled WGS sequence"/>
</dbReference>
<organism evidence="2 3">
    <name type="scientific">Aquipuribacter nitratireducens</name>
    <dbReference type="NCBI Taxonomy" id="650104"/>
    <lineage>
        <taxon>Bacteria</taxon>
        <taxon>Bacillati</taxon>
        <taxon>Actinomycetota</taxon>
        <taxon>Actinomycetes</taxon>
        <taxon>Micrococcales</taxon>
        <taxon>Intrasporangiaceae</taxon>
        <taxon>Aquipuribacter</taxon>
    </lineage>
</organism>
<comment type="caution">
    <text evidence="2">The sequence shown here is derived from an EMBL/GenBank/DDBJ whole genome shotgun (WGS) entry which is preliminary data.</text>
</comment>
<evidence type="ECO:0000313" key="2">
    <source>
        <dbReference type="EMBL" id="MFC5382709.1"/>
    </source>
</evidence>
<accession>A0ABW0GST1</accession>
<reference evidence="3" key="1">
    <citation type="journal article" date="2019" name="Int. J. Syst. Evol. Microbiol.">
        <title>The Global Catalogue of Microorganisms (GCM) 10K type strain sequencing project: providing services to taxonomists for standard genome sequencing and annotation.</title>
        <authorList>
            <consortium name="The Broad Institute Genomics Platform"/>
            <consortium name="The Broad Institute Genome Sequencing Center for Infectious Disease"/>
            <person name="Wu L."/>
            <person name="Ma J."/>
        </authorList>
    </citation>
    <scope>NUCLEOTIDE SEQUENCE [LARGE SCALE GENOMIC DNA]</scope>
    <source>
        <strain evidence="3">CCUG 43114</strain>
    </source>
</reference>
<sequence>MAATTTVRRRDRLYVSRAGRPVGWYDLVTGAGESAPGAESVVRAAVDDWVRRTSPLRRRPLPTTGRLHVVGPRQVPDAERVPSLAATAAGAPAARRARALLDLAPTSRRRRPPQDALPWLQAAHGQRLVGLRLATLGTGWHVWHGVPLEGGSLVDHLVVGPAGVVAVTTRCHPGTRAWLDADRLRVGGQPKTYVRDARRRADAVERVVEQAVAGAVGDASAGTARRPPVQAVLVLAGSRGVEVRHPAPGTVVLAEPDLLPWLQERPAVLAASAVSRLALALDDARRWDVPAAV</sequence>
<dbReference type="EMBL" id="JBHSLD010000028">
    <property type="protein sequence ID" value="MFC5382709.1"/>
    <property type="molecule type" value="Genomic_DNA"/>
</dbReference>
<dbReference type="InterPro" id="IPR011528">
    <property type="entry name" value="NERD"/>
</dbReference>
<protein>
    <submittedName>
        <fullName evidence="2">NERD domain-containing protein</fullName>
    </submittedName>
</protein>
<feature type="domain" description="NERD" evidence="1">
    <location>
        <begin position="124"/>
        <end position="234"/>
    </location>
</feature>
<dbReference type="RefSeq" id="WP_340270420.1">
    <property type="nucleotide sequence ID" value="NZ_JBBEOG010000006.1"/>
</dbReference>
<proteinExistence type="predicted"/>
<gene>
    <name evidence="2" type="ORF">ACFPJ6_18235</name>
</gene>
<evidence type="ECO:0000313" key="3">
    <source>
        <dbReference type="Proteomes" id="UP001596122"/>
    </source>
</evidence>
<keyword evidence="3" id="KW-1185">Reference proteome</keyword>
<evidence type="ECO:0000259" key="1">
    <source>
        <dbReference type="Pfam" id="PF08378"/>
    </source>
</evidence>
<dbReference type="Pfam" id="PF08378">
    <property type="entry name" value="NERD"/>
    <property type="match status" value="1"/>
</dbReference>
<name>A0ABW0GST1_9MICO</name>